<dbReference type="InterPro" id="IPR011990">
    <property type="entry name" value="TPR-like_helical_dom_sf"/>
</dbReference>
<proteinExistence type="predicted"/>
<organism evidence="8 9">
    <name type="scientific">Fragilariopsis cylindrus CCMP1102</name>
    <dbReference type="NCBI Taxonomy" id="635003"/>
    <lineage>
        <taxon>Eukaryota</taxon>
        <taxon>Sar</taxon>
        <taxon>Stramenopiles</taxon>
        <taxon>Ochrophyta</taxon>
        <taxon>Bacillariophyta</taxon>
        <taxon>Bacillariophyceae</taxon>
        <taxon>Bacillariophycidae</taxon>
        <taxon>Bacillariales</taxon>
        <taxon>Bacillariaceae</taxon>
        <taxon>Fragilariopsis</taxon>
    </lineage>
</organism>
<feature type="domain" description="Prolyl 4-hydroxylase alpha subunit" evidence="7">
    <location>
        <begin position="1490"/>
        <end position="1670"/>
    </location>
</feature>
<keyword evidence="6" id="KW-0472">Membrane</keyword>
<dbReference type="GO" id="GO:0005506">
    <property type="term" value="F:iron ion binding"/>
    <property type="evidence" value="ECO:0007669"/>
    <property type="project" value="InterPro"/>
</dbReference>
<dbReference type="InterPro" id="IPR003137">
    <property type="entry name" value="PA_domain"/>
</dbReference>
<evidence type="ECO:0000256" key="3">
    <source>
        <dbReference type="ARBA" id="ARBA00023002"/>
    </source>
</evidence>
<keyword evidence="4" id="KW-0802">TPR repeat</keyword>
<dbReference type="OrthoDB" id="6161812at2759"/>
<feature type="transmembrane region" description="Helical" evidence="6">
    <location>
        <begin position="630"/>
        <end position="648"/>
    </location>
</feature>
<dbReference type="Gene3D" id="1.25.40.10">
    <property type="entry name" value="Tetratricopeptide repeat domain"/>
    <property type="match status" value="2"/>
</dbReference>
<dbReference type="Gene3D" id="3.10.490.10">
    <property type="entry name" value="Gamma-glutamyl cyclotransferase-like"/>
    <property type="match status" value="1"/>
</dbReference>
<feature type="compositionally biased region" description="Basic and acidic residues" evidence="5">
    <location>
        <begin position="1752"/>
        <end position="1765"/>
    </location>
</feature>
<dbReference type="GO" id="GO:0031418">
    <property type="term" value="F:L-ascorbic acid binding"/>
    <property type="evidence" value="ECO:0007669"/>
    <property type="project" value="InterPro"/>
</dbReference>
<feature type="repeat" description="TPR" evidence="4">
    <location>
        <begin position="854"/>
        <end position="887"/>
    </location>
</feature>
<feature type="transmembrane region" description="Helical" evidence="6">
    <location>
        <begin position="1722"/>
        <end position="1740"/>
    </location>
</feature>
<keyword evidence="2" id="KW-0223">Dioxygenase</keyword>
<dbReference type="InParanoid" id="A0A1E7FT47"/>
<reference evidence="8 9" key="1">
    <citation type="submission" date="2016-09" db="EMBL/GenBank/DDBJ databases">
        <title>Extensive genetic diversity and differential bi-allelic expression allows diatom success in the polar Southern Ocean.</title>
        <authorList>
            <consortium name="DOE Joint Genome Institute"/>
            <person name="Mock T."/>
            <person name="Otillar R.P."/>
            <person name="Strauss J."/>
            <person name="Dupont C."/>
            <person name="Frickenhaus S."/>
            <person name="Maumus F."/>
            <person name="Mcmullan M."/>
            <person name="Sanges R."/>
            <person name="Schmutz J."/>
            <person name="Toseland A."/>
            <person name="Valas R."/>
            <person name="Veluchamy A."/>
            <person name="Ward B.J."/>
            <person name="Allen A."/>
            <person name="Barry K."/>
            <person name="Falciatore A."/>
            <person name="Ferrante M."/>
            <person name="Fortunato A.E."/>
            <person name="Gloeckner G."/>
            <person name="Gruber A."/>
            <person name="Hipkin R."/>
            <person name="Janech M."/>
            <person name="Kroth P."/>
            <person name="Leese F."/>
            <person name="Lindquist E."/>
            <person name="Lyon B.R."/>
            <person name="Martin J."/>
            <person name="Mayer C."/>
            <person name="Parker M."/>
            <person name="Quesneville H."/>
            <person name="Raymond J."/>
            <person name="Uhlig C."/>
            <person name="Valentin K.U."/>
            <person name="Worden A.Z."/>
            <person name="Armbrust E.V."/>
            <person name="Bowler C."/>
            <person name="Green B."/>
            <person name="Moulton V."/>
            <person name="Van Oosterhout C."/>
            <person name="Grigoriev I."/>
        </authorList>
    </citation>
    <scope>NUCLEOTIDE SEQUENCE [LARGE SCALE GENOMIC DNA]</scope>
    <source>
        <strain evidence="8 9">CCMP1102</strain>
    </source>
</reference>
<dbReference type="SUPFAM" id="SSF52540">
    <property type="entry name" value="P-loop containing nucleoside triphosphate hydrolases"/>
    <property type="match status" value="1"/>
</dbReference>
<feature type="compositionally biased region" description="Basic residues" evidence="5">
    <location>
        <begin position="1766"/>
        <end position="1776"/>
    </location>
</feature>
<dbReference type="InterPro" id="IPR006620">
    <property type="entry name" value="Pro_4_hyd_alph"/>
</dbReference>
<dbReference type="Gene3D" id="3.50.30.30">
    <property type="match status" value="1"/>
</dbReference>
<feature type="transmembrane region" description="Helical" evidence="6">
    <location>
        <begin position="660"/>
        <end position="682"/>
    </location>
</feature>
<dbReference type="InterPro" id="IPR053137">
    <property type="entry name" value="NLR-like"/>
</dbReference>
<evidence type="ECO:0000256" key="1">
    <source>
        <dbReference type="ARBA" id="ARBA00001961"/>
    </source>
</evidence>
<dbReference type="KEGG" id="fcy:FRACYDRAFT_234892"/>
<dbReference type="PANTHER" id="PTHR46082:SF6">
    <property type="entry name" value="AAA+ ATPASE DOMAIN-CONTAINING PROTEIN-RELATED"/>
    <property type="match status" value="1"/>
</dbReference>
<dbReference type="Gene3D" id="2.60.120.620">
    <property type="entry name" value="q2cbj1_9rhob like domain"/>
    <property type="match status" value="1"/>
</dbReference>
<evidence type="ECO:0000313" key="8">
    <source>
        <dbReference type="EMBL" id="OEU21265.1"/>
    </source>
</evidence>
<sequence>MINTDDQCDGGGGNDIDDNDDNDDNMECNEEYEYIFGFGSIMNRNTHGENVFPGAAVIICKEFGYERKWNFRSSTGFTALGVSKVSSTGTAKDVNGVLFRVAQSLMPVFDRREVGYEKVRIPLDCVEFFDKSPSSWHKKLGPEDRLWVYVPLPTFNKPADENHPLLQSYVDTVLQGCLEWGGESMAESFIQTTGGWSTYFLNDTPSSRRPWLFRKDYSLIDRLLQKYASKTYFGDRKHPEEFSSAFHRRMKGTWSIPRRNKNFVAREKELKDLWSRFVTGGSVGSNNNDNVLSPSKQNQQEMVVKVEVAGMGGVGKSQLCTEYCYRHFPREYGLVVWLNAESAESLVADYRQLLMDLSPENASEVIIATNILKSNDDTTTTSSSTLSASSAASMSRSGSSSSLEQDTDEIVREVKTRLFRSQVPWLLVFDNLEDRKLLDIFVPRGSGTRGHILVTTRLFEMEWDIDESCGSLLLGCFSPCESVELLKRAAGANNMEGEANFRAAKKVCERMGHLPLALGMAAAYMLRCDVKCVEYLERYNESEKSGQSLLRHGKLQDYSLSVASSLSLSLVAIEKESKVACNMLHLLCFLGPEQITKPLLRHLLSTRNQLQLHTNEILINREQNREKKRIFLGLSVLLSCGIGLTTITGNKSINHQRTRFFAMASLSTISALLVASYNGLVFCNESATETKKIQKITRSTSSTTFSADEYEETDSVWNILKSYSLLIVKDGRGSMHRLLSQALRHSQTELEYRSNLKICLHAMQSMWTFKADETDTWKESLQVLDHLKSVVSHTESCDDCNDRLEAGRLSTEAGVYSAMALNAFIDAQQSFELSISLFENSKGSNNPALQKARAEALHELGRVFRYQGNYVESERSLTEALNIYEKFTSRDLNARKRVADTLHELGVLEVKKHNLDSATNFLELSLDMRQSMGNPELSAAHSAATLHQLAAIMVARKPPHLEKAKYLLQQALGLSRQIGQRAATLKQLARVTIREGSLDRAETYLEQALDLYMELYGENKNHINIAAVKFQQGALAHQREQWEQAYNHFFACLCIRRNVYAYARPIGKEDEENPTHLEISCVLHELACMAFAQGYFSQAVGTLKSERIILARLEETSDHHTEKIYQNRLTNLTWLRKCAKGMGEEEMATEYSNERSSLKQSILTNIKKVGVKEEGMNPFLNLQQASMSCRLAARKLVLEQDTNGAKLESLKLSLVYFSKELDASPDGPMKVGATKFRDEIMKWKDRPNNERKVPLLEACDMLRDVLRANGFEVNDSISSGMTSQAKKSQPNLNTLDYSIFPRRTEEEAAVFEWGHSAIISALDASVARFGPQTNQAALLEVECMPILANPVNAVMKESMDGEPLIQPLENAEEVDGNIVVMTNNGGLSGVQMAKIAKLSGAAALMVVNIDDKRQDDIYPLDVLEGEEEDAKNIDIPVVMISLNSANVLTSATVEPQMEKEDVINNGMPDRIRLYAGGDRPFFEDVETQHPTLYLIHNLLTKDEADALVESAKSKVEPLNENTIDALQMNTQPENFPGVERVMLWSGTLASPAQKAIEERIEQVTGFPSAHFSDFIVDKLEAGAHWKPHYDKDPFSYYSTPIATIIVFLTADGEVVYPRGNKTPIKIMPHKGLAIVHHNMNEKDQLDMSTLHALLPLKEGETAFIARKFVFEDPISNSRRTALPTVAFLFGGKLPKFIVSFHDFLVENFGNEDGGAYFDKACIFIPALILLLLAQLVFTYVKNQLMENSANDNNKDENDNKTEKKSSKQKGKKGKND</sequence>
<name>A0A1E7FT47_9STRA</name>
<evidence type="ECO:0000256" key="5">
    <source>
        <dbReference type="SAM" id="MobiDB-lite"/>
    </source>
</evidence>
<dbReference type="SMART" id="SM00028">
    <property type="entry name" value="TPR"/>
    <property type="match status" value="4"/>
</dbReference>
<dbReference type="Pfam" id="PF13374">
    <property type="entry name" value="TPR_10"/>
    <property type="match status" value="2"/>
</dbReference>
<comment type="cofactor">
    <cofactor evidence="1">
        <name>L-ascorbate</name>
        <dbReference type="ChEBI" id="CHEBI:38290"/>
    </cofactor>
</comment>
<dbReference type="PANTHER" id="PTHR46082">
    <property type="entry name" value="ATP/GTP-BINDING PROTEIN-RELATED"/>
    <property type="match status" value="1"/>
</dbReference>
<protein>
    <recommendedName>
        <fullName evidence="7">Prolyl 4-hydroxylase alpha subunit domain-containing protein</fullName>
    </recommendedName>
</protein>
<dbReference type="Pfam" id="PF02225">
    <property type="entry name" value="PA"/>
    <property type="match status" value="1"/>
</dbReference>
<dbReference type="EMBL" id="KV784354">
    <property type="protein sequence ID" value="OEU21265.1"/>
    <property type="molecule type" value="Genomic_DNA"/>
</dbReference>
<dbReference type="SUPFAM" id="SSF48452">
    <property type="entry name" value="TPR-like"/>
    <property type="match status" value="2"/>
</dbReference>
<dbReference type="PROSITE" id="PS50005">
    <property type="entry name" value="TPR"/>
    <property type="match status" value="1"/>
</dbReference>
<feature type="region of interest" description="Disordered" evidence="5">
    <location>
        <begin position="376"/>
        <end position="406"/>
    </location>
</feature>
<gene>
    <name evidence="8" type="ORF">FRACYDRAFT_234892</name>
</gene>
<evidence type="ECO:0000256" key="6">
    <source>
        <dbReference type="SAM" id="Phobius"/>
    </source>
</evidence>
<dbReference type="CDD" id="cd06661">
    <property type="entry name" value="GGCT_like"/>
    <property type="match status" value="1"/>
</dbReference>
<dbReference type="InterPro" id="IPR013024">
    <property type="entry name" value="GGCT-like"/>
</dbReference>
<dbReference type="InterPro" id="IPR027417">
    <property type="entry name" value="P-loop_NTPase"/>
</dbReference>
<keyword evidence="9" id="KW-1185">Reference proteome</keyword>
<feature type="compositionally biased region" description="Low complexity" evidence="5">
    <location>
        <begin position="378"/>
        <end position="402"/>
    </location>
</feature>
<keyword evidence="3" id="KW-0560">Oxidoreductase</keyword>
<accession>A0A1E7FT47</accession>
<dbReference type="GO" id="GO:0051213">
    <property type="term" value="F:dioxygenase activity"/>
    <property type="evidence" value="ECO:0007669"/>
    <property type="project" value="UniProtKB-KW"/>
</dbReference>
<evidence type="ECO:0000259" key="7">
    <source>
        <dbReference type="SMART" id="SM00702"/>
    </source>
</evidence>
<feature type="region of interest" description="Disordered" evidence="5">
    <location>
        <begin position="1748"/>
        <end position="1776"/>
    </location>
</feature>
<dbReference type="Proteomes" id="UP000095751">
    <property type="component" value="Unassembled WGS sequence"/>
</dbReference>
<evidence type="ECO:0000256" key="2">
    <source>
        <dbReference type="ARBA" id="ARBA00022964"/>
    </source>
</evidence>
<dbReference type="GO" id="GO:0043531">
    <property type="term" value="F:ADP binding"/>
    <property type="evidence" value="ECO:0007669"/>
    <property type="project" value="InterPro"/>
</dbReference>
<feature type="compositionally biased region" description="Acidic residues" evidence="5">
    <location>
        <begin position="15"/>
        <end position="24"/>
    </location>
</feature>
<evidence type="ECO:0000256" key="4">
    <source>
        <dbReference type="PROSITE-ProRule" id="PRU00339"/>
    </source>
</evidence>
<evidence type="ECO:0000313" key="9">
    <source>
        <dbReference type="Proteomes" id="UP000095751"/>
    </source>
</evidence>
<feature type="region of interest" description="Disordered" evidence="5">
    <location>
        <begin position="1"/>
        <end position="24"/>
    </location>
</feature>
<dbReference type="SMART" id="SM00702">
    <property type="entry name" value="P4Hc"/>
    <property type="match status" value="1"/>
</dbReference>
<dbReference type="GO" id="GO:0016705">
    <property type="term" value="F:oxidoreductase activity, acting on paired donors, with incorporation or reduction of molecular oxygen"/>
    <property type="evidence" value="ECO:0007669"/>
    <property type="project" value="InterPro"/>
</dbReference>
<keyword evidence="6" id="KW-1133">Transmembrane helix</keyword>
<keyword evidence="6" id="KW-0812">Transmembrane</keyword>
<dbReference type="InterPro" id="IPR019734">
    <property type="entry name" value="TPR_rpt"/>
</dbReference>
<dbReference type="Gene3D" id="3.40.50.300">
    <property type="entry name" value="P-loop containing nucleotide triphosphate hydrolases"/>
    <property type="match status" value="1"/>
</dbReference>